<dbReference type="GO" id="GO:0008270">
    <property type="term" value="F:zinc ion binding"/>
    <property type="evidence" value="ECO:0007669"/>
    <property type="project" value="UniProtKB-KW"/>
</dbReference>
<name>B3RSN3_TRIAD</name>
<evidence type="ECO:0000256" key="4">
    <source>
        <dbReference type="ARBA" id="ARBA00022833"/>
    </source>
</evidence>
<keyword evidence="2" id="KW-0677">Repeat</keyword>
<dbReference type="Gene3D" id="4.10.60.10">
    <property type="entry name" value="Zinc finger, CCHC-type"/>
    <property type="match status" value="2"/>
</dbReference>
<evidence type="ECO:0000256" key="1">
    <source>
        <dbReference type="ARBA" id="ARBA00022723"/>
    </source>
</evidence>
<protein>
    <recommendedName>
        <fullName evidence="7">CCHC-type domain-containing protein</fullName>
    </recommendedName>
</protein>
<evidence type="ECO:0000256" key="2">
    <source>
        <dbReference type="ARBA" id="ARBA00022737"/>
    </source>
</evidence>
<dbReference type="STRING" id="10228.B3RSN3"/>
<evidence type="ECO:0000256" key="5">
    <source>
        <dbReference type="PROSITE-ProRule" id="PRU00047"/>
    </source>
</evidence>
<accession>B3RSN3</accession>
<evidence type="ECO:0000256" key="3">
    <source>
        <dbReference type="ARBA" id="ARBA00022771"/>
    </source>
</evidence>
<dbReference type="SUPFAM" id="SSF57756">
    <property type="entry name" value="Retrovirus zinc finger-like domains"/>
    <property type="match status" value="2"/>
</dbReference>
<dbReference type="OMA" id="QLCGSVE"/>
<keyword evidence="1" id="KW-0479">Metal-binding</keyword>
<feature type="region of interest" description="Disordered" evidence="6">
    <location>
        <begin position="1"/>
        <end position="47"/>
    </location>
</feature>
<keyword evidence="4" id="KW-0862">Zinc</keyword>
<organism evidence="8 9">
    <name type="scientific">Trichoplax adhaerens</name>
    <name type="common">Trichoplax reptans</name>
    <dbReference type="NCBI Taxonomy" id="10228"/>
    <lineage>
        <taxon>Eukaryota</taxon>
        <taxon>Metazoa</taxon>
        <taxon>Placozoa</taxon>
        <taxon>Uniplacotomia</taxon>
        <taxon>Trichoplacea</taxon>
        <taxon>Trichoplacidae</taxon>
        <taxon>Trichoplax</taxon>
    </lineage>
</organism>
<dbReference type="GeneID" id="6752294"/>
<proteinExistence type="predicted"/>
<evidence type="ECO:0000256" key="6">
    <source>
        <dbReference type="SAM" id="MobiDB-lite"/>
    </source>
</evidence>
<dbReference type="PANTHER" id="PTHR46242">
    <property type="entry name" value="ZINC FINGER CCHC DOMAIN-CONTAINING PROTEIN 9 ZCCHC9"/>
    <property type="match status" value="1"/>
</dbReference>
<evidence type="ECO:0000259" key="7">
    <source>
        <dbReference type="PROSITE" id="PS50158"/>
    </source>
</evidence>
<dbReference type="CTD" id="6752294"/>
<feature type="compositionally biased region" description="Basic and acidic residues" evidence="6">
    <location>
        <begin position="13"/>
        <end position="25"/>
    </location>
</feature>
<dbReference type="Pfam" id="PF00098">
    <property type="entry name" value="zf-CCHC"/>
    <property type="match status" value="2"/>
</dbReference>
<dbReference type="RefSeq" id="XP_002110542.1">
    <property type="nucleotide sequence ID" value="XM_002110506.1"/>
</dbReference>
<dbReference type="GO" id="GO:0005730">
    <property type="term" value="C:nucleolus"/>
    <property type="evidence" value="ECO:0000318"/>
    <property type="project" value="GO_Central"/>
</dbReference>
<keyword evidence="3 5" id="KW-0863">Zinc-finger</keyword>
<dbReference type="FunFam" id="4.10.60.10:FF:000091">
    <property type="entry name" value="Zinc finger CCHC-type-containing 9"/>
    <property type="match status" value="1"/>
</dbReference>
<dbReference type="OrthoDB" id="3863715at2759"/>
<dbReference type="InterPro" id="IPR036875">
    <property type="entry name" value="Znf_CCHC_sf"/>
</dbReference>
<dbReference type="PhylomeDB" id="B3RSN3"/>
<gene>
    <name evidence="8" type="ORF">TRIADDRAFT_63775</name>
</gene>
<dbReference type="KEGG" id="tad:TRIADDRAFT_63775"/>
<dbReference type="AlphaFoldDB" id="B3RSN3"/>
<dbReference type="GO" id="GO:0003676">
    <property type="term" value="F:nucleic acid binding"/>
    <property type="evidence" value="ECO:0007669"/>
    <property type="project" value="InterPro"/>
</dbReference>
<keyword evidence="9" id="KW-1185">Reference proteome</keyword>
<dbReference type="eggNOG" id="KOG4400">
    <property type="taxonomic scope" value="Eukaryota"/>
</dbReference>
<feature type="compositionally biased region" description="Polar residues" evidence="6">
    <location>
        <begin position="1"/>
        <end position="10"/>
    </location>
</feature>
<dbReference type="PANTHER" id="PTHR46242:SF1">
    <property type="entry name" value="ZINC FINGER CCHC DOMAIN-CONTAINING PROTEIN 9"/>
    <property type="match status" value="1"/>
</dbReference>
<feature type="domain" description="CCHC-type" evidence="7">
    <location>
        <begin position="118"/>
        <end position="134"/>
    </location>
</feature>
<evidence type="ECO:0000313" key="9">
    <source>
        <dbReference type="Proteomes" id="UP000009022"/>
    </source>
</evidence>
<dbReference type="InterPro" id="IPR001878">
    <property type="entry name" value="Znf_CCHC"/>
</dbReference>
<evidence type="ECO:0000313" key="8">
    <source>
        <dbReference type="EMBL" id="EDV26546.1"/>
    </source>
</evidence>
<dbReference type="Proteomes" id="UP000009022">
    <property type="component" value="Unassembled WGS sequence"/>
</dbReference>
<dbReference type="PROSITE" id="PS50158">
    <property type="entry name" value="ZF_CCHC"/>
    <property type="match status" value="2"/>
</dbReference>
<dbReference type="EMBL" id="DS985243">
    <property type="protein sequence ID" value="EDV26546.1"/>
    <property type="molecule type" value="Genomic_DNA"/>
</dbReference>
<dbReference type="InParanoid" id="B3RSN3"/>
<dbReference type="InterPro" id="IPR042246">
    <property type="entry name" value="ZCCHC9"/>
</dbReference>
<sequence length="209" mass="23535">MTRFARSNQNKGRKLDKATPWKELKPQYAGNKNKSKRPDPGSKMKMHHIGKADQAKLQKKKTVCFKCRQPGHKVSKCKAESGNSSEKICFKCGSSNHSLYQCTQYDQSRRDDPLPFAKCFICQGVGHLSKSCPDNPRGLYPLGGSCKLCGSVEHFHRDCPMRHKEEESELKLRVLNSTVSADDDGMVTISKSIKTNFSKAKGRPKIVRF</sequence>
<feature type="domain" description="CCHC-type" evidence="7">
    <location>
        <begin position="64"/>
        <end position="78"/>
    </location>
</feature>
<dbReference type="SMART" id="SM00343">
    <property type="entry name" value="ZnF_C2HC"/>
    <property type="match status" value="4"/>
</dbReference>
<reference evidence="8 9" key="1">
    <citation type="journal article" date="2008" name="Nature">
        <title>The Trichoplax genome and the nature of placozoans.</title>
        <authorList>
            <person name="Srivastava M."/>
            <person name="Begovic E."/>
            <person name="Chapman J."/>
            <person name="Putnam N.H."/>
            <person name="Hellsten U."/>
            <person name="Kawashima T."/>
            <person name="Kuo A."/>
            <person name="Mitros T."/>
            <person name="Salamov A."/>
            <person name="Carpenter M.L."/>
            <person name="Signorovitch A.Y."/>
            <person name="Moreno M.A."/>
            <person name="Kamm K."/>
            <person name="Grimwood J."/>
            <person name="Schmutz J."/>
            <person name="Shapiro H."/>
            <person name="Grigoriev I.V."/>
            <person name="Buss L.W."/>
            <person name="Schierwater B."/>
            <person name="Dellaporta S.L."/>
            <person name="Rokhsar D.S."/>
        </authorList>
    </citation>
    <scope>NUCLEOTIDE SEQUENCE [LARGE SCALE GENOMIC DNA]</scope>
    <source>
        <strain evidence="8 9">Grell-BS-1999</strain>
    </source>
</reference>
<dbReference type="HOGENOM" id="CLU_054987_2_1_1"/>